<keyword evidence="3" id="KW-1185">Reference proteome</keyword>
<evidence type="ECO:0000313" key="2">
    <source>
        <dbReference type="EMBL" id="KAJ8882984.1"/>
    </source>
</evidence>
<feature type="region of interest" description="Disordered" evidence="1">
    <location>
        <begin position="406"/>
        <end position="437"/>
    </location>
</feature>
<dbReference type="Proteomes" id="UP001159363">
    <property type="component" value="Chromosome 4"/>
</dbReference>
<dbReference type="EMBL" id="JARBHB010000005">
    <property type="protein sequence ID" value="KAJ8882984.1"/>
    <property type="molecule type" value="Genomic_DNA"/>
</dbReference>
<evidence type="ECO:0000256" key="1">
    <source>
        <dbReference type="SAM" id="MobiDB-lite"/>
    </source>
</evidence>
<feature type="region of interest" description="Disordered" evidence="1">
    <location>
        <begin position="579"/>
        <end position="605"/>
    </location>
</feature>
<sequence>MKIPAAMLGEKSVMPKSITSTWFILESQDNYFDNDRESLRSSLLRISMLTARGDISAVTAALGKEWEHVPTATRLRYIHQKHSRKVEGQNMCLQTTPYRAIGVKRCIHRFEIVALPEPTTCRHICCRKAIGTCSNKSGSTPSRIRRDCRLVSICSPVRRHRDHEEHKDLTTLVTSLMVGHTIAIGHGSTPLRTKAVCSARPERDWPRQHAKCKWCSHLLTPVARTMRHPIMSRSREIMAREDFCVFGIIPRLPHSPDMNVTGCPQMCRLPSNVPSEEFNHLKIIKVVTSFRVFIPSIVYGLGGGNGRSPRKLASKGIVRHDTHIRKSGVTRPGIEPGSPWWEASRLPAQPPVLVETRTDYPVCRTGSLIELEVFTCARARSIPNITQAVDSLPTVGSGVLVCGGRPGSAESLSPGRATPRLKDVDGGLPPPPPSQRLVPPALLIHRVRRWGNIYHPPLACAAKNGGRASLPANYTLFTMCSASEAEKDGSNRVDTATHIECAIAAKDVGRRSRQAGDFNSIFPRALRRRRLIGCGGRPPEGRHRGCLDPHLRHRPLSCQSPNRYPSYEFFTPSRKKREFDTRATGQQPNPISCRFSQRAPRVGGGDMHISSSAANGMCNRRPFSTASITDVSNYQTWHEIWPYKAGNAIRVSHYPVYWPLWRTLHKLLRNLVPFNIAFNASKLNSLTYRLAFTGKNFPVDGDHCVTHQRKIRHSEHLQTAWRSGCSVTSQLLASREGTVAFRGARMRQAELAPADNNVPAISDYDCRDGVHIGPVAPSRKGRCDSRSSVREYPSNEVKASGSMFRRRQRAPYQHGGRMIGLWETGLSYRDISARTGHTATTMMRVWNQWIEECRTQRRAGTKPRNVTTARDDLHLVCMAVTDRTASSTVLARHWSTATGVRRRFDTACCALDWWHANHCVDFHCTELSNASDCNGP</sequence>
<name>A0ABQ9HFE3_9NEOP</name>
<evidence type="ECO:0000313" key="3">
    <source>
        <dbReference type="Proteomes" id="UP001159363"/>
    </source>
</evidence>
<proteinExistence type="predicted"/>
<organism evidence="2 3">
    <name type="scientific">Dryococelus australis</name>
    <dbReference type="NCBI Taxonomy" id="614101"/>
    <lineage>
        <taxon>Eukaryota</taxon>
        <taxon>Metazoa</taxon>
        <taxon>Ecdysozoa</taxon>
        <taxon>Arthropoda</taxon>
        <taxon>Hexapoda</taxon>
        <taxon>Insecta</taxon>
        <taxon>Pterygota</taxon>
        <taxon>Neoptera</taxon>
        <taxon>Polyneoptera</taxon>
        <taxon>Phasmatodea</taxon>
        <taxon>Verophasmatodea</taxon>
        <taxon>Anareolatae</taxon>
        <taxon>Phasmatidae</taxon>
        <taxon>Eurycanthinae</taxon>
        <taxon>Dryococelus</taxon>
    </lineage>
</organism>
<feature type="region of interest" description="Disordered" evidence="1">
    <location>
        <begin position="777"/>
        <end position="803"/>
    </location>
</feature>
<gene>
    <name evidence="2" type="ORF">PR048_014823</name>
</gene>
<accession>A0ABQ9HFE3</accession>
<reference evidence="2 3" key="1">
    <citation type="submission" date="2023-02" db="EMBL/GenBank/DDBJ databases">
        <title>LHISI_Scaffold_Assembly.</title>
        <authorList>
            <person name="Stuart O.P."/>
            <person name="Cleave R."/>
            <person name="Magrath M.J.L."/>
            <person name="Mikheyev A.S."/>
        </authorList>
    </citation>
    <scope>NUCLEOTIDE SEQUENCE [LARGE SCALE GENOMIC DNA]</scope>
    <source>
        <strain evidence="2">Daus_M_001</strain>
        <tissue evidence="2">Leg muscle</tissue>
    </source>
</reference>
<comment type="caution">
    <text evidence="2">The sequence shown here is derived from an EMBL/GenBank/DDBJ whole genome shotgun (WGS) entry which is preliminary data.</text>
</comment>
<protein>
    <submittedName>
        <fullName evidence="2">Uncharacterized protein</fullName>
    </submittedName>
</protein>